<evidence type="ECO:0000256" key="4">
    <source>
        <dbReference type="ARBA" id="ARBA00022490"/>
    </source>
</evidence>
<name>A0A517Y771_9BACT</name>
<dbReference type="InterPro" id="IPR050534">
    <property type="entry name" value="Coronavir_polyprotein_1ab"/>
</dbReference>
<keyword evidence="4" id="KW-0963">Cytoplasm</keyword>
<dbReference type="PANTHER" id="PTHR43788">
    <property type="entry name" value="DNA2/NAM7 HELICASE FAMILY MEMBER"/>
    <property type="match status" value="1"/>
</dbReference>
<evidence type="ECO:0000256" key="8">
    <source>
        <dbReference type="ARBA" id="ARBA00022840"/>
    </source>
</evidence>
<evidence type="ECO:0000313" key="11">
    <source>
        <dbReference type="EMBL" id="QDU26088.1"/>
    </source>
</evidence>
<feature type="domain" description="AAA+ ATPase" evidence="10">
    <location>
        <begin position="176"/>
        <end position="345"/>
    </location>
</feature>
<keyword evidence="5" id="KW-0547">Nucleotide-binding</keyword>
<dbReference type="CDD" id="cd18044">
    <property type="entry name" value="DEXXQc_SMUBP2"/>
    <property type="match status" value="1"/>
</dbReference>
<dbReference type="GO" id="GO:0005524">
    <property type="term" value="F:ATP binding"/>
    <property type="evidence" value="ECO:0007669"/>
    <property type="project" value="UniProtKB-KW"/>
</dbReference>
<dbReference type="AlphaFoldDB" id="A0A517Y771"/>
<accession>A0A517Y771</accession>
<proteinExistence type="inferred from homology"/>
<evidence type="ECO:0000256" key="7">
    <source>
        <dbReference type="ARBA" id="ARBA00022806"/>
    </source>
</evidence>
<dbReference type="NCBIfam" id="TIGR00376">
    <property type="entry name" value="IGHMBP2 family helicase"/>
    <property type="match status" value="1"/>
</dbReference>
<reference evidence="11 12" key="1">
    <citation type="submission" date="2019-02" db="EMBL/GenBank/DDBJ databases">
        <title>Deep-cultivation of Planctomycetes and their phenomic and genomic characterization uncovers novel biology.</title>
        <authorList>
            <person name="Wiegand S."/>
            <person name="Jogler M."/>
            <person name="Boedeker C."/>
            <person name="Pinto D."/>
            <person name="Vollmers J."/>
            <person name="Rivas-Marin E."/>
            <person name="Kohn T."/>
            <person name="Peeters S.H."/>
            <person name="Heuer A."/>
            <person name="Rast P."/>
            <person name="Oberbeckmann S."/>
            <person name="Bunk B."/>
            <person name="Jeske O."/>
            <person name="Meyerdierks A."/>
            <person name="Storesund J.E."/>
            <person name="Kallscheuer N."/>
            <person name="Luecker S."/>
            <person name="Lage O.M."/>
            <person name="Pohl T."/>
            <person name="Merkel B.J."/>
            <person name="Hornburger P."/>
            <person name="Mueller R.-W."/>
            <person name="Bruemmer F."/>
            <person name="Labrenz M."/>
            <person name="Spormann A.M."/>
            <person name="Op den Camp H."/>
            <person name="Overmann J."/>
            <person name="Amann R."/>
            <person name="Jetten M.S.M."/>
            <person name="Mascher T."/>
            <person name="Medema M.H."/>
            <person name="Devos D.P."/>
            <person name="Kaster A.-K."/>
            <person name="Ovreas L."/>
            <person name="Rohde M."/>
            <person name="Galperin M.Y."/>
            <person name="Jogler C."/>
        </authorList>
    </citation>
    <scope>NUCLEOTIDE SEQUENCE [LARGE SCALE GENOMIC DNA]</scope>
    <source>
        <strain evidence="11 12">ETA_A8</strain>
    </source>
</reference>
<keyword evidence="9" id="KW-0175">Coiled coil</keyword>
<dbReference type="GO" id="GO:0003723">
    <property type="term" value="F:RNA binding"/>
    <property type="evidence" value="ECO:0007669"/>
    <property type="project" value="InterPro"/>
</dbReference>
<dbReference type="Gene3D" id="2.40.30.270">
    <property type="match status" value="1"/>
</dbReference>
<dbReference type="KEGG" id="aagg:ETAA8_11620"/>
<dbReference type="Proteomes" id="UP000315017">
    <property type="component" value="Chromosome"/>
</dbReference>
<dbReference type="InterPro" id="IPR041677">
    <property type="entry name" value="DNA2/NAM7_AAA_11"/>
</dbReference>
<dbReference type="Gene3D" id="3.40.50.300">
    <property type="entry name" value="P-loop containing nucleotide triphosphate hydrolases"/>
    <property type="match status" value="2"/>
</dbReference>
<dbReference type="InterPro" id="IPR004483">
    <property type="entry name" value="SMUBP-2/Hcs1-like"/>
</dbReference>
<dbReference type="InterPro" id="IPR047187">
    <property type="entry name" value="SF1_C_Upf1"/>
</dbReference>
<sequence length="613" mass="67696">MARARLQRMTPQEAERTGASLVGLTLRDETTGLGGRAILTLGKRDLTQSLPWTRLSTGSPILLSEEKVDDGATVRGIVSWRDKQTIELALAYSPEAVADRPTWRVDLSNDEIARDRQRFALQRALSAEKGRLFELRGALLGEESPEFKPAIAPAELPAGTLLNASQREAIAFALSAQDVAIIHGPPGTGKTTTVAELIRQAAARGEKVLATAPSNMGVDNLLERLLRAGVKAVRLGHPARVLPELREHTLDLLVENHPDLKVARRLLKEARVLRDQASRFKRAKPARGAKQEMRAEAKELIADATQIERQVIAELLDGAEVLCVTLTGLDHEVLGPRQFDLAVIDEACQSTEPACWIPLLRSQRLILAGDHCQLPPTVVATEAQREGFGVSLQERLIKRYGEKLISRRLTVQYRMHTAIMQFSSREFYNNELVADPSVASHLLCDLPEIERMPLTETPLEFVDTAGASYNEEQEPDGESRRNPEEARLVEKKVDALLAAGVAPSEIAVISPYGAQVRLLRELLGEDGPEVDTVDGFQGREKEVVVLSLVRSNSTGEIGFLSDTRRMNVALTRARRKLIVIADSSTIGGHPFYARLLEYFDQQGAYRTVWEEVE</sequence>
<evidence type="ECO:0000256" key="2">
    <source>
        <dbReference type="ARBA" id="ARBA00007913"/>
    </source>
</evidence>
<dbReference type="GO" id="GO:0043139">
    <property type="term" value="F:5'-3' DNA helicase activity"/>
    <property type="evidence" value="ECO:0007669"/>
    <property type="project" value="TreeGrafter"/>
</dbReference>
<dbReference type="GO" id="GO:0003677">
    <property type="term" value="F:DNA binding"/>
    <property type="evidence" value="ECO:0007669"/>
    <property type="project" value="InterPro"/>
</dbReference>
<dbReference type="InterPro" id="IPR048761">
    <property type="entry name" value="SMUBP-2_HCS1_1B"/>
</dbReference>
<dbReference type="InterPro" id="IPR003593">
    <property type="entry name" value="AAA+_ATPase"/>
</dbReference>
<evidence type="ECO:0000256" key="5">
    <source>
        <dbReference type="ARBA" id="ARBA00022741"/>
    </source>
</evidence>
<evidence type="ECO:0000313" key="12">
    <source>
        <dbReference type="Proteomes" id="UP000315017"/>
    </source>
</evidence>
<dbReference type="GO" id="GO:0005694">
    <property type="term" value="C:chromosome"/>
    <property type="evidence" value="ECO:0007669"/>
    <property type="project" value="UniProtKB-ARBA"/>
</dbReference>
<evidence type="ECO:0000256" key="9">
    <source>
        <dbReference type="SAM" id="Coils"/>
    </source>
</evidence>
<dbReference type="EC" id="3.6.4.12" evidence="3"/>
<evidence type="ECO:0000256" key="6">
    <source>
        <dbReference type="ARBA" id="ARBA00022801"/>
    </source>
</evidence>
<dbReference type="FunFam" id="3.40.50.300:FF:000326">
    <property type="entry name" value="P-loop containing nucleoside triphosphate hydrolase"/>
    <property type="match status" value="1"/>
</dbReference>
<keyword evidence="8" id="KW-0067">ATP-binding</keyword>
<dbReference type="SUPFAM" id="SSF52540">
    <property type="entry name" value="P-loop containing nucleoside triphosphate hydrolases"/>
    <property type="match status" value="1"/>
</dbReference>
<feature type="coiled-coil region" evidence="9">
    <location>
        <begin position="263"/>
        <end position="310"/>
    </location>
</feature>
<keyword evidence="12" id="KW-1185">Reference proteome</keyword>
<evidence type="ECO:0000256" key="1">
    <source>
        <dbReference type="ARBA" id="ARBA00004496"/>
    </source>
</evidence>
<dbReference type="SMART" id="SM00382">
    <property type="entry name" value="AAA"/>
    <property type="match status" value="1"/>
</dbReference>
<dbReference type="CDD" id="cd18808">
    <property type="entry name" value="SF1_C_Upf1"/>
    <property type="match status" value="1"/>
</dbReference>
<dbReference type="InterPro" id="IPR027417">
    <property type="entry name" value="P-loop_NTPase"/>
</dbReference>
<comment type="similarity">
    <text evidence="2">Belongs to the DNA2/NAM7 helicase family.</text>
</comment>
<gene>
    <name evidence="11" type="primary">recD2_2</name>
    <name evidence="11" type="ORF">ETAA8_11620</name>
</gene>
<dbReference type="PANTHER" id="PTHR43788:SF8">
    <property type="entry name" value="DNA-BINDING PROTEIN SMUBP-2"/>
    <property type="match status" value="1"/>
</dbReference>
<keyword evidence="6 11" id="KW-0378">Hydrolase</keyword>
<dbReference type="InterPro" id="IPR041679">
    <property type="entry name" value="DNA2/NAM7-like_C"/>
</dbReference>
<dbReference type="Pfam" id="PF21138">
    <property type="entry name" value="SMUBP-2_HCS1_1B"/>
    <property type="match status" value="1"/>
</dbReference>
<dbReference type="GO" id="GO:0005737">
    <property type="term" value="C:cytoplasm"/>
    <property type="evidence" value="ECO:0007669"/>
    <property type="project" value="UniProtKB-SubCell"/>
</dbReference>
<dbReference type="Pfam" id="PF13086">
    <property type="entry name" value="AAA_11"/>
    <property type="match status" value="1"/>
</dbReference>
<dbReference type="Pfam" id="PF13087">
    <property type="entry name" value="AAA_12"/>
    <property type="match status" value="1"/>
</dbReference>
<evidence type="ECO:0000256" key="3">
    <source>
        <dbReference type="ARBA" id="ARBA00012551"/>
    </source>
</evidence>
<evidence type="ECO:0000259" key="10">
    <source>
        <dbReference type="SMART" id="SM00382"/>
    </source>
</evidence>
<keyword evidence="7 11" id="KW-0347">Helicase</keyword>
<organism evidence="11 12">
    <name type="scientific">Anatilimnocola aggregata</name>
    <dbReference type="NCBI Taxonomy" id="2528021"/>
    <lineage>
        <taxon>Bacteria</taxon>
        <taxon>Pseudomonadati</taxon>
        <taxon>Planctomycetota</taxon>
        <taxon>Planctomycetia</taxon>
        <taxon>Pirellulales</taxon>
        <taxon>Pirellulaceae</taxon>
        <taxon>Anatilimnocola</taxon>
    </lineage>
</organism>
<dbReference type="EMBL" id="CP036274">
    <property type="protein sequence ID" value="QDU26088.1"/>
    <property type="molecule type" value="Genomic_DNA"/>
</dbReference>
<dbReference type="GO" id="GO:0016787">
    <property type="term" value="F:hydrolase activity"/>
    <property type="evidence" value="ECO:0007669"/>
    <property type="project" value="UniProtKB-KW"/>
</dbReference>
<comment type="subcellular location">
    <subcellularLocation>
        <location evidence="1">Cytoplasm</location>
    </subcellularLocation>
</comment>
<protein>
    <recommendedName>
        <fullName evidence="3">DNA helicase</fullName>
        <ecNumber evidence="3">3.6.4.12</ecNumber>
    </recommendedName>
</protein>